<reference evidence="2 3" key="1">
    <citation type="journal article" date="2015" name="Nature">
        <title>rRNA introns, odd ribosomes, and small enigmatic genomes across a large radiation of phyla.</title>
        <authorList>
            <person name="Brown C.T."/>
            <person name="Hug L.A."/>
            <person name="Thomas B.C."/>
            <person name="Sharon I."/>
            <person name="Castelle C.J."/>
            <person name="Singh A."/>
            <person name="Wilkins M.J."/>
            <person name="Williams K.H."/>
            <person name="Banfield J.F."/>
        </authorList>
    </citation>
    <scope>NUCLEOTIDE SEQUENCE [LARGE SCALE GENOMIC DNA]</scope>
</reference>
<evidence type="ECO:0000256" key="1">
    <source>
        <dbReference type="SAM" id="Phobius"/>
    </source>
</evidence>
<gene>
    <name evidence="2" type="ORF">UU72_C0045G0002</name>
</gene>
<feature type="transmembrane region" description="Helical" evidence="1">
    <location>
        <begin position="58"/>
        <end position="79"/>
    </location>
</feature>
<feature type="transmembrane region" description="Helical" evidence="1">
    <location>
        <begin position="91"/>
        <end position="111"/>
    </location>
</feature>
<sequence length="158" mass="17277">MLLTPHTFVGVAIGASISNPFVAVPLSIAMHFLGDAVPHWDFYSNTTREERLKGWRPLAVMADLIIAVAVGLTATYYALWVLKDTNTATSIFLAGIAAVLPDALEGPYIFMQKETGVLNILTNIQRKMQFQAPLPWGIITQLIVILVSLLVISSSIIR</sequence>
<name>A0A0G0WQV2_UNCKA</name>
<comment type="caution">
    <text evidence="2">The sequence shown here is derived from an EMBL/GenBank/DDBJ whole genome shotgun (WGS) entry which is preliminary data.</text>
</comment>
<organism evidence="2 3">
    <name type="scientific">candidate division WWE3 bacterium GW2011_GWB1_41_6</name>
    <dbReference type="NCBI Taxonomy" id="1619112"/>
    <lineage>
        <taxon>Bacteria</taxon>
        <taxon>Katanobacteria</taxon>
    </lineage>
</organism>
<dbReference type="Proteomes" id="UP000034163">
    <property type="component" value="Unassembled WGS sequence"/>
</dbReference>
<evidence type="ECO:0000313" key="3">
    <source>
        <dbReference type="Proteomes" id="UP000034163"/>
    </source>
</evidence>
<protein>
    <submittedName>
        <fullName evidence="2">Uncharacterized protein</fullName>
    </submittedName>
</protein>
<evidence type="ECO:0000313" key="2">
    <source>
        <dbReference type="EMBL" id="KKS14457.1"/>
    </source>
</evidence>
<accession>A0A0G0WQV2</accession>
<feature type="transmembrane region" description="Helical" evidence="1">
    <location>
        <begin position="132"/>
        <end position="157"/>
    </location>
</feature>
<dbReference type="EMBL" id="LCBS01000045">
    <property type="protein sequence ID" value="KKS14457.1"/>
    <property type="molecule type" value="Genomic_DNA"/>
</dbReference>
<keyword evidence="1" id="KW-0812">Transmembrane</keyword>
<keyword evidence="1" id="KW-0472">Membrane</keyword>
<proteinExistence type="predicted"/>
<keyword evidence="1" id="KW-1133">Transmembrane helix</keyword>
<dbReference type="AlphaFoldDB" id="A0A0G0WQV2"/>